<dbReference type="Pfam" id="PF07638">
    <property type="entry name" value="Sigma70_ECF"/>
    <property type="match status" value="1"/>
</dbReference>
<evidence type="ECO:0000313" key="2">
    <source>
        <dbReference type="EMBL" id="SFN18437.1"/>
    </source>
</evidence>
<dbReference type="STRING" id="578942.SAMN05216289_106174"/>
<dbReference type="InterPro" id="IPR013324">
    <property type="entry name" value="RNA_pol_sigma_r3/r4-like"/>
</dbReference>
<dbReference type="NCBIfam" id="TIGR02937">
    <property type="entry name" value="sigma70-ECF"/>
    <property type="match status" value="1"/>
</dbReference>
<dbReference type="GO" id="GO:0003700">
    <property type="term" value="F:DNA-binding transcription factor activity"/>
    <property type="evidence" value="ECO:0007669"/>
    <property type="project" value="InterPro"/>
</dbReference>
<name>A0A1I4WY06_9GAMM</name>
<dbReference type="EMBL" id="FOVF01000006">
    <property type="protein sequence ID" value="SFN18437.1"/>
    <property type="molecule type" value="Genomic_DNA"/>
</dbReference>
<gene>
    <name evidence="2" type="ORF">SAMN05216289_106174</name>
</gene>
<dbReference type="InterPro" id="IPR036388">
    <property type="entry name" value="WH-like_DNA-bd_sf"/>
</dbReference>
<dbReference type="NCBIfam" id="TIGR02999">
    <property type="entry name" value="Sig-70_X6"/>
    <property type="match status" value="1"/>
</dbReference>
<dbReference type="Gene3D" id="1.10.10.10">
    <property type="entry name" value="Winged helix-like DNA-binding domain superfamily/Winged helix DNA-binding domain"/>
    <property type="match status" value="1"/>
</dbReference>
<reference evidence="2 3" key="1">
    <citation type="submission" date="2016-10" db="EMBL/GenBank/DDBJ databases">
        <authorList>
            <person name="de Groot N.N."/>
        </authorList>
    </citation>
    <scope>NUCLEOTIDE SEQUENCE [LARGE SCALE GENOMIC DNA]</scope>
    <source>
        <strain evidence="2 3">CGMCC 1.7659</strain>
    </source>
</reference>
<accession>A0A1I4WY06</accession>
<evidence type="ECO:0000259" key="1">
    <source>
        <dbReference type="Pfam" id="PF07638"/>
    </source>
</evidence>
<dbReference type="InterPro" id="IPR053812">
    <property type="entry name" value="HTH_Sigma70_ECF-like"/>
</dbReference>
<protein>
    <submittedName>
        <fullName evidence="2">RNA polymerase sigma factor, TIGR02999 family</fullName>
    </submittedName>
</protein>
<organism evidence="2 3">
    <name type="scientific">Dokdonella immobilis</name>
    <dbReference type="NCBI Taxonomy" id="578942"/>
    <lineage>
        <taxon>Bacteria</taxon>
        <taxon>Pseudomonadati</taxon>
        <taxon>Pseudomonadota</taxon>
        <taxon>Gammaproteobacteria</taxon>
        <taxon>Lysobacterales</taxon>
        <taxon>Rhodanobacteraceae</taxon>
        <taxon>Dokdonella</taxon>
    </lineage>
</organism>
<feature type="domain" description="RNA polymerase sigma-70 ECF-like HTH" evidence="1">
    <location>
        <begin position="13"/>
        <end position="191"/>
    </location>
</feature>
<dbReference type="GO" id="GO:0006352">
    <property type="term" value="P:DNA-templated transcription initiation"/>
    <property type="evidence" value="ECO:0007669"/>
    <property type="project" value="InterPro"/>
</dbReference>
<proteinExistence type="predicted"/>
<dbReference type="PROSITE" id="PS51257">
    <property type="entry name" value="PROKAR_LIPOPROTEIN"/>
    <property type="match status" value="1"/>
</dbReference>
<keyword evidence="3" id="KW-1185">Reference proteome</keyword>
<dbReference type="Proteomes" id="UP000198575">
    <property type="component" value="Unassembled WGS sequence"/>
</dbReference>
<dbReference type="AlphaFoldDB" id="A0A1I4WY06"/>
<dbReference type="SUPFAM" id="SSF88659">
    <property type="entry name" value="Sigma3 and sigma4 domains of RNA polymerase sigma factors"/>
    <property type="match status" value="1"/>
</dbReference>
<dbReference type="InterPro" id="IPR014284">
    <property type="entry name" value="RNA_pol_sigma-70_dom"/>
</dbReference>
<dbReference type="InterPro" id="IPR011517">
    <property type="entry name" value="RNA_pol_sigma70_ECF-like"/>
</dbReference>
<evidence type="ECO:0000313" key="3">
    <source>
        <dbReference type="Proteomes" id="UP000198575"/>
    </source>
</evidence>
<sequence length="201" mass="21923">MGHARMQQSGNPSVTQLIAACGDDDDGLLARVFPLVYAELKQIAHRALLRASGGATLSTTALVNEAYLKLAGHTDLALNDRSHLFALCARAMRQIVVDHARRHQAEKRGGQQVAMSLTGVEAQAAERPETIVALDEALTTLAERDPRLVRIIEYRVFGGLDTRQIADLLELTPRSIQLEWLRARAWIGQALALDEEAGTAP</sequence>